<sequence length="75" mass="8773">MSDDHNSPWEIPLYKVIQILKSKRLFKEPSFVCVLTFFEEKFLEKFVSKFKNDTKELLVAFKAHMSDSSSTLNSP</sequence>
<proteinExistence type="predicted"/>
<dbReference type="Proteomes" id="UP000323000">
    <property type="component" value="Chromosome 13"/>
</dbReference>
<reference evidence="2" key="1">
    <citation type="journal article" date="2019" name="Gigascience">
        <title>De novo genome assembly of the endangered Acer yangbiense, a plant species with extremely small populations endemic to Yunnan Province, China.</title>
        <authorList>
            <person name="Yang J."/>
            <person name="Wariss H.M."/>
            <person name="Tao L."/>
            <person name="Zhang R."/>
            <person name="Yun Q."/>
            <person name="Hollingsworth P."/>
            <person name="Dao Z."/>
            <person name="Luo G."/>
            <person name="Guo H."/>
            <person name="Ma Y."/>
            <person name="Sun W."/>
        </authorList>
    </citation>
    <scope>NUCLEOTIDE SEQUENCE [LARGE SCALE GENOMIC DNA]</scope>
    <source>
        <strain evidence="2">cv. Malutang</strain>
    </source>
</reference>
<evidence type="ECO:0000313" key="1">
    <source>
        <dbReference type="EMBL" id="TXG47707.1"/>
    </source>
</evidence>
<name>A0A5C7GT94_9ROSI</name>
<dbReference type="EMBL" id="VAHF01000013">
    <property type="protein sequence ID" value="TXG47707.1"/>
    <property type="molecule type" value="Genomic_DNA"/>
</dbReference>
<dbReference type="AlphaFoldDB" id="A0A5C7GT94"/>
<evidence type="ECO:0000313" key="2">
    <source>
        <dbReference type="Proteomes" id="UP000323000"/>
    </source>
</evidence>
<keyword evidence="2" id="KW-1185">Reference proteome</keyword>
<organism evidence="1 2">
    <name type="scientific">Acer yangbiense</name>
    <dbReference type="NCBI Taxonomy" id="1000413"/>
    <lineage>
        <taxon>Eukaryota</taxon>
        <taxon>Viridiplantae</taxon>
        <taxon>Streptophyta</taxon>
        <taxon>Embryophyta</taxon>
        <taxon>Tracheophyta</taxon>
        <taxon>Spermatophyta</taxon>
        <taxon>Magnoliopsida</taxon>
        <taxon>eudicotyledons</taxon>
        <taxon>Gunneridae</taxon>
        <taxon>Pentapetalae</taxon>
        <taxon>rosids</taxon>
        <taxon>malvids</taxon>
        <taxon>Sapindales</taxon>
        <taxon>Sapindaceae</taxon>
        <taxon>Hippocastanoideae</taxon>
        <taxon>Acereae</taxon>
        <taxon>Acer</taxon>
    </lineage>
</organism>
<protein>
    <submittedName>
        <fullName evidence="1">Uncharacterized protein</fullName>
    </submittedName>
</protein>
<gene>
    <name evidence="1" type="ORF">EZV62_027001</name>
</gene>
<comment type="caution">
    <text evidence="1">The sequence shown here is derived from an EMBL/GenBank/DDBJ whole genome shotgun (WGS) entry which is preliminary data.</text>
</comment>
<accession>A0A5C7GT94</accession>